<dbReference type="EMBL" id="CP003181">
    <property type="protein sequence ID" value="AHJ63271.1"/>
    <property type="molecule type" value="Genomic_DNA"/>
</dbReference>
<dbReference type="InterPro" id="IPR008979">
    <property type="entry name" value="Galactose-bd-like_sf"/>
</dbReference>
<dbReference type="RefSeq" id="WP_025286832.1">
    <property type="nucleotide sequence ID" value="NZ_CP003181.2"/>
</dbReference>
<gene>
    <name evidence="2" type="ORF">GbCGDNIH3_7040</name>
</gene>
<dbReference type="SUPFAM" id="SSF49785">
    <property type="entry name" value="Galactose-binding domain-like"/>
    <property type="match status" value="1"/>
</dbReference>
<evidence type="ECO:0000313" key="2">
    <source>
        <dbReference type="EMBL" id="AHJ63271.1"/>
    </source>
</evidence>
<dbReference type="AlphaFoldDB" id="A0AAN0REA2"/>
<sequence>MGTMLLAWNNLVPGSVLSAGSAEPSLPPQNLQTDHGSADAGWQTAAGVVTASAGAWVEVDLGSIRPVSVLAIAHTNLSVGSGKATVRWTIRTAQSGTVVYDSGTVDAGIVAGIGQSIRVIPNAPVTGRIVRLEINDAGNPDAFINIGQMFIGDAWMPAFNFSYESTMSRDESAIEIRSRAGLLFPRIDWTARVWNVVQKTVRRSEMGTLLDLDMVARRRGNVLFIPDRTSTDMNRFAVLGTLKPTQIGYGAQSGAFRTWGFTITERL</sequence>
<evidence type="ECO:0000313" key="3">
    <source>
        <dbReference type="Proteomes" id="UP000019438"/>
    </source>
</evidence>
<name>A0AAN0REA2_9PROT</name>
<organism evidence="2 3">
    <name type="scientific">Granulibacter bethesdensis</name>
    <dbReference type="NCBI Taxonomy" id="364410"/>
    <lineage>
        <taxon>Bacteria</taxon>
        <taxon>Pseudomonadati</taxon>
        <taxon>Pseudomonadota</taxon>
        <taxon>Alphaproteobacteria</taxon>
        <taxon>Acetobacterales</taxon>
        <taxon>Acetobacteraceae</taxon>
        <taxon>Granulibacter</taxon>
    </lineage>
</organism>
<evidence type="ECO:0000259" key="1">
    <source>
        <dbReference type="PROSITE" id="PS50022"/>
    </source>
</evidence>
<protein>
    <recommendedName>
        <fullName evidence="1">F5/8 type C domain-containing protein</fullName>
    </recommendedName>
</protein>
<accession>A0AAN0REA2</accession>
<dbReference type="Gene3D" id="2.60.120.260">
    <property type="entry name" value="Galactose-binding domain-like"/>
    <property type="match status" value="1"/>
</dbReference>
<proteinExistence type="predicted"/>
<dbReference type="InterPro" id="IPR000421">
    <property type="entry name" value="FA58C"/>
</dbReference>
<dbReference type="KEGG" id="gbc:GbCGDNIH3_7040"/>
<dbReference type="PROSITE" id="PS50022">
    <property type="entry name" value="FA58C_3"/>
    <property type="match status" value="1"/>
</dbReference>
<feature type="domain" description="F5/8 type C" evidence="1">
    <location>
        <begin position="1"/>
        <end position="153"/>
    </location>
</feature>
<dbReference type="Proteomes" id="UP000019438">
    <property type="component" value="Chromosome"/>
</dbReference>
<reference evidence="3" key="1">
    <citation type="submission" date="2012-06" db="EMBL/GenBank/DDBJ databases">
        <title>Genome analysis of multiple Granulibacter bethesdensis isolates demonstrates substantial genome diversity.</title>
        <authorList>
            <person name="Greenberg D.E."/>
            <person name="Porcella S.F."/>
            <person name="Zarember K."/>
            <person name="Zelazny A.M."/>
            <person name="Bruno D."/>
            <person name="Martens C."/>
            <person name="Barbian K.D."/>
            <person name="Jaske E."/>
            <person name="Holland S.M."/>
        </authorList>
    </citation>
    <scope>NUCLEOTIDE SEQUENCE [LARGE SCALE GENOMIC DNA]</scope>
    <source>
        <strain evidence="3">CGDNIH3</strain>
    </source>
</reference>